<dbReference type="SMART" id="SM00184">
    <property type="entry name" value="RING"/>
    <property type="match status" value="1"/>
</dbReference>
<proteinExistence type="predicted"/>
<dbReference type="VEuPathDB" id="ToxoDB:BESB_056160"/>
<keyword evidence="16" id="KW-1185">Reference proteome</keyword>
<evidence type="ECO:0000256" key="5">
    <source>
        <dbReference type="ARBA" id="ARBA00022679"/>
    </source>
</evidence>
<dbReference type="GO" id="GO:0005783">
    <property type="term" value="C:endoplasmic reticulum"/>
    <property type="evidence" value="ECO:0007669"/>
    <property type="project" value="InterPro"/>
</dbReference>
<sequence>MEDSSESSVSSGLSPASADEPAASSGSFSGGQSSPSVHAHCADASHLVSLVPGSRKESYLAASSRPSAGDAGVSLEGAPPVPSDVVASLDTTSSYSAASSYPAGTLNDVSGSFLSAGAANAATQSEGGGAHREEGEPSRQMATEERSDGDRRRLERGGREEAAEACESTEGGSQAAQEDERAEGAPPAAAECAESQAGGLREAGEGEGRDAAQSASGPSDVRAQPDRDASRTESEERREEMASTRPSAYSIVYPGHADRVGRTQSSLRNRASGASSSSGASAAPSSSRDRGGDTRFECNICFDEATDPVVTRCGHLFCWRCLHAWLQRGANECPVCKGHTTTSNVIPIYGRGAEKHPRDAPDKGDAAAGPTPERPRAERPEPQPQRRSDLGFGGGSGGASFSFSLFPFFGLGVTWGSGGLSASNFSASSAFDWLFVPPGTQRRSAGMNRQDQVLSEEQQRMQSLGFLLLAFFFVMYIIFIA</sequence>
<dbReference type="GO" id="GO:0016567">
    <property type="term" value="P:protein ubiquitination"/>
    <property type="evidence" value="ECO:0007669"/>
    <property type="project" value="UniProtKB-UniPathway"/>
</dbReference>
<evidence type="ECO:0000256" key="2">
    <source>
        <dbReference type="ARBA" id="ARBA00004308"/>
    </source>
</evidence>
<feature type="transmembrane region" description="Helical" evidence="13">
    <location>
        <begin position="461"/>
        <end position="480"/>
    </location>
</feature>
<evidence type="ECO:0000256" key="7">
    <source>
        <dbReference type="ARBA" id="ARBA00022771"/>
    </source>
</evidence>
<feature type="compositionally biased region" description="Basic and acidic residues" evidence="12">
    <location>
        <begin position="223"/>
        <end position="242"/>
    </location>
</feature>
<dbReference type="UniPathway" id="UPA00143"/>
<evidence type="ECO:0000256" key="4">
    <source>
        <dbReference type="ARBA" id="ARBA00012483"/>
    </source>
</evidence>
<keyword evidence="10 13" id="KW-0472">Membrane</keyword>
<evidence type="ECO:0000256" key="8">
    <source>
        <dbReference type="ARBA" id="ARBA00022786"/>
    </source>
</evidence>
<feature type="compositionally biased region" description="Basic and acidic residues" evidence="12">
    <location>
        <begin position="373"/>
        <end position="389"/>
    </location>
</feature>
<keyword evidence="6" id="KW-0479">Metal-binding</keyword>
<dbReference type="Gene3D" id="3.30.40.10">
    <property type="entry name" value="Zinc/RING finger domain, C3HC4 (zinc finger)"/>
    <property type="match status" value="1"/>
</dbReference>
<dbReference type="AlphaFoldDB" id="A0A2A9MD97"/>
<dbReference type="KEGG" id="bbes:BESB_056160"/>
<feature type="compositionally biased region" description="Low complexity" evidence="12">
    <location>
        <begin position="184"/>
        <end position="200"/>
    </location>
</feature>
<comment type="catalytic activity">
    <reaction evidence="1">
        <text>S-ubiquitinyl-[E2 ubiquitin-conjugating enzyme]-L-cysteine + [acceptor protein]-L-lysine = [E2 ubiquitin-conjugating enzyme]-L-cysteine + N(6)-ubiquitinyl-[acceptor protein]-L-lysine.</text>
        <dbReference type="EC" id="2.3.2.27"/>
    </reaction>
</comment>
<feature type="compositionally biased region" description="Basic and acidic residues" evidence="12">
    <location>
        <begin position="352"/>
        <end position="365"/>
    </location>
</feature>
<dbReference type="RefSeq" id="XP_029219974.1">
    <property type="nucleotide sequence ID" value="XM_029364051.1"/>
</dbReference>
<dbReference type="GO" id="GO:0008270">
    <property type="term" value="F:zinc ion binding"/>
    <property type="evidence" value="ECO:0007669"/>
    <property type="project" value="UniProtKB-KW"/>
</dbReference>
<comment type="subcellular location">
    <subcellularLocation>
        <location evidence="2">Endomembrane system</location>
    </subcellularLocation>
</comment>
<keyword evidence="8" id="KW-0833">Ubl conjugation pathway</keyword>
<comment type="caution">
    <text evidence="15">The sequence shown here is derived from an EMBL/GenBank/DDBJ whole genome shotgun (WGS) entry which is preliminary data.</text>
</comment>
<keyword evidence="5" id="KW-0808">Transferase</keyword>
<dbReference type="GeneID" id="40310545"/>
<feature type="domain" description="RING-type" evidence="14">
    <location>
        <begin position="298"/>
        <end position="337"/>
    </location>
</feature>
<dbReference type="STRING" id="94643.A0A2A9MD97"/>
<dbReference type="GO" id="GO:0006511">
    <property type="term" value="P:ubiquitin-dependent protein catabolic process"/>
    <property type="evidence" value="ECO:0007669"/>
    <property type="project" value="InterPro"/>
</dbReference>
<protein>
    <recommendedName>
        <fullName evidence="4">RING-type E3 ubiquitin transferase</fullName>
        <ecNumber evidence="4">2.3.2.27</ecNumber>
    </recommendedName>
</protein>
<dbReference type="GO" id="GO:0061630">
    <property type="term" value="F:ubiquitin protein ligase activity"/>
    <property type="evidence" value="ECO:0007669"/>
    <property type="project" value="UniProtKB-EC"/>
</dbReference>
<dbReference type="Pfam" id="PF00097">
    <property type="entry name" value="zf-C3HC4"/>
    <property type="match status" value="1"/>
</dbReference>
<feature type="region of interest" description="Disordered" evidence="12">
    <location>
        <begin position="351"/>
        <end position="391"/>
    </location>
</feature>
<organism evidence="15 16">
    <name type="scientific">Besnoitia besnoiti</name>
    <name type="common">Apicomplexan protozoan</name>
    <dbReference type="NCBI Taxonomy" id="94643"/>
    <lineage>
        <taxon>Eukaryota</taxon>
        <taxon>Sar</taxon>
        <taxon>Alveolata</taxon>
        <taxon>Apicomplexa</taxon>
        <taxon>Conoidasida</taxon>
        <taxon>Coccidia</taxon>
        <taxon>Eucoccidiorida</taxon>
        <taxon>Eimeriorina</taxon>
        <taxon>Sarcocystidae</taxon>
        <taxon>Besnoitia</taxon>
    </lineage>
</organism>
<evidence type="ECO:0000256" key="11">
    <source>
        <dbReference type="PROSITE-ProRule" id="PRU00175"/>
    </source>
</evidence>
<dbReference type="OrthoDB" id="10254945at2759"/>
<keyword evidence="9" id="KW-0862">Zinc</keyword>
<dbReference type="Proteomes" id="UP000224006">
    <property type="component" value="Chromosome IV"/>
</dbReference>
<dbReference type="InterPro" id="IPR001841">
    <property type="entry name" value="Znf_RING"/>
</dbReference>
<feature type="compositionally biased region" description="Low complexity" evidence="12">
    <location>
        <begin position="1"/>
        <end position="36"/>
    </location>
</feature>
<keyword evidence="13" id="KW-1133">Transmembrane helix</keyword>
<dbReference type="InterPro" id="IPR013083">
    <property type="entry name" value="Znf_RING/FYVE/PHD"/>
</dbReference>
<evidence type="ECO:0000256" key="6">
    <source>
        <dbReference type="ARBA" id="ARBA00022723"/>
    </source>
</evidence>
<dbReference type="CDD" id="cd16745">
    <property type="entry name" value="RING-HC_AtRMA-like"/>
    <property type="match status" value="1"/>
</dbReference>
<dbReference type="EMBL" id="NWUJ01000004">
    <property type="protein sequence ID" value="PFH35965.1"/>
    <property type="molecule type" value="Genomic_DNA"/>
</dbReference>
<dbReference type="PROSITE" id="PS00518">
    <property type="entry name" value="ZF_RING_1"/>
    <property type="match status" value="1"/>
</dbReference>
<feature type="compositionally biased region" description="Basic and acidic residues" evidence="12">
    <location>
        <begin position="129"/>
        <end position="162"/>
    </location>
</feature>
<keyword evidence="7 11" id="KW-0863">Zinc-finger</keyword>
<reference evidence="15 16" key="1">
    <citation type="submission" date="2017-09" db="EMBL/GenBank/DDBJ databases">
        <title>Genome sequencing of Besnoitia besnoiti strain Bb-Ger1.</title>
        <authorList>
            <person name="Schares G."/>
            <person name="Venepally P."/>
            <person name="Lorenzi H.A."/>
        </authorList>
    </citation>
    <scope>NUCLEOTIDE SEQUENCE [LARGE SCALE GENOMIC DNA]</scope>
    <source>
        <strain evidence="15 16">Bb-Ger1</strain>
    </source>
</reference>
<evidence type="ECO:0000256" key="12">
    <source>
        <dbReference type="SAM" id="MobiDB-lite"/>
    </source>
</evidence>
<dbReference type="InterPro" id="IPR045103">
    <property type="entry name" value="RNF5/RNF185-like"/>
</dbReference>
<feature type="region of interest" description="Disordered" evidence="12">
    <location>
        <begin position="119"/>
        <end position="292"/>
    </location>
</feature>
<feature type="region of interest" description="Disordered" evidence="12">
    <location>
        <begin position="1"/>
        <end position="40"/>
    </location>
</feature>
<dbReference type="InterPro" id="IPR018957">
    <property type="entry name" value="Znf_C3HC4_RING-type"/>
</dbReference>
<dbReference type="PROSITE" id="PS50089">
    <property type="entry name" value="ZF_RING_2"/>
    <property type="match status" value="1"/>
</dbReference>
<gene>
    <name evidence="15" type="ORF">BESB_056160</name>
</gene>
<evidence type="ECO:0000259" key="14">
    <source>
        <dbReference type="PROSITE" id="PS50089"/>
    </source>
</evidence>
<keyword evidence="13" id="KW-0812">Transmembrane</keyword>
<evidence type="ECO:0000256" key="13">
    <source>
        <dbReference type="SAM" id="Phobius"/>
    </source>
</evidence>
<feature type="region of interest" description="Disordered" evidence="12">
    <location>
        <begin position="55"/>
        <end position="85"/>
    </location>
</feature>
<feature type="compositionally biased region" description="Low complexity" evidence="12">
    <location>
        <begin position="265"/>
        <end position="286"/>
    </location>
</feature>
<accession>A0A2A9MD97</accession>
<dbReference type="PANTHER" id="PTHR12313">
    <property type="entry name" value="E3 UBIQUITIN-PROTEIN LIGASE RNF5-RELATED"/>
    <property type="match status" value="1"/>
</dbReference>
<comment type="pathway">
    <text evidence="3">Protein modification; protein ubiquitination.</text>
</comment>
<evidence type="ECO:0000256" key="3">
    <source>
        <dbReference type="ARBA" id="ARBA00004906"/>
    </source>
</evidence>
<dbReference type="EC" id="2.3.2.27" evidence="4"/>
<name>A0A2A9MD97_BESBE</name>
<evidence type="ECO:0000256" key="9">
    <source>
        <dbReference type="ARBA" id="ARBA00022833"/>
    </source>
</evidence>
<evidence type="ECO:0000313" key="16">
    <source>
        <dbReference type="Proteomes" id="UP000224006"/>
    </source>
</evidence>
<evidence type="ECO:0000313" key="15">
    <source>
        <dbReference type="EMBL" id="PFH35965.1"/>
    </source>
</evidence>
<evidence type="ECO:0000256" key="10">
    <source>
        <dbReference type="ARBA" id="ARBA00023136"/>
    </source>
</evidence>
<dbReference type="SUPFAM" id="SSF57850">
    <property type="entry name" value="RING/U-box"/>
    <property type="match status" value="1"/>
</dbReference>
<dbReference type="InterPro" id="IPR017907">
    <property type="entry name" value="Znf_RING_CS"/>
</dbReference>
<evidence type="ECO:0000256" key="1">
    <source>
        <dbReference type="ARBA" id="ARBA00000900"/>
    </source>
</evidence>